<feature type="compositionally biased region" description="Basic and acidic residues" evidence="1">
    <location>
        <begin position="357"/>
        <end position="368"/>
    </location>
</feature>
<dbReference type="EMBL" id="AZIL01000581">
    <property type="protein sequence ID" value="EWM26881.1"/>
    <property type="molecule type" value="Genomic_DNA"/>
</dbReference>
<accession>W7U1Y6</accession>
<gene>
    <name evidence="2" type="ORF">Naga_100596g3</name>
</gene>
<sequence>MEEPSHSQTGVNDDDNDLNNWPDGGDLHNVECQGNRNSINYTFFSRNLDAVADVQHLTLTETNVQKAFRNLQCLVCDERLLLAHTLWHKLISFLGVTEAGVAAPETGLSECSKGVFPSPSRISPPTPNTDSVRQAMAHPQTRARLESLDRRVNACVEALDLFASETGWVFAQKYFGVSTHYRMEDDGTLTVRLRADLEECSVFDELAVLREADLYPLWAPFVRASSLVQEVGKCELVIWFQFLVPWLASRDACVHIFACDATERGVLLLCGQSIREGEGKGGRGEGRGKEGGAGGMEKVPLFDAIPGLNIPPLASGWNSARMEVRKCWCQIELLGPRACCVDGELRRQGGRGGGGGWEERTEEGRWKGTQERKLTMHVYVSGAEWPFGSDIKDKSSRSSV</sequence>
<evidence type="ECO:0000313" key="3">
    <source>
        <dbReference type="Proteomes" id="UP000019335"/>
    </source>
</evidence>
<dbReference type="SUPFAM" id="SSF55961">
    <property type="entry name" value="Bet v1-like"/>
    <property type="match status" value="1"/>
</dbReference>
<dbReference type="OrthoDB" id="1295045at2759"/>
<feature type="region of interest" description="Disordered" evidence="1">
    <location>
        <begin position="112"/>
        <end position="132"/>
    </location>
</feature>
<feature type="region of interest" description="Disordered" evidence="1">
    <location>
        <begin position="1"/>
        <end position="27"/>
    </location>
</feature>
<comment type="caution">
    <text evidence="2">The sequence shown here is derived from an EMBL/GenBank/DDBJ whole genome shotgun (WGS) entry which is preliminary data.</text>
</comment>
<evidence type="ECO:0000313" key="2">
    <source>
        <dbReference type="EMBL" id="EWM26881.1"/>
    </source>
</evidence>
<dbReference type="Proteomes" id="UP000019335">
    <property type="component" value="Chromosome 8"/>
</dbReference>
<feature type="region of interest" description="Disordered" evidence="1">
    <location>
        <begin position="348"/>
        <end position="368"/>
    </location>
</feature>
<protein>
    <submittedName>
        <fullName evidence="2">Transmembrane protein</fullName>
    </submittedName>
</protein>
<proteinExistence type="predicted"/>
<dbReference type="Gene3D" id="3.30.530.20">
    <property type="match status" value="1"/>
</dbReference>
<keyword evidence="3" id="KW-1185">Reference proteome</keyword>
<evidence type="ECO:0000256" key="1">
    <source>
        <dbReference type="SAM" id="MobiDB-lite"/>
    </source>
</evidence>
<dbReference type="InterPro" id="IPR023393">
    <property type="entry name" value="START-like_dom_sf"/>
</dbReference>
<keyword evidence="2" id="KW-0812">Transmembrane</keyword>
<reference evidence="2 3" key="1">
    <citation type="journal article" date="2014" name="Mol. Plant">
        <title>Chromosome Scale Genome Assembly and Transcriptome Profiling of Nannochloropsis gaditana in Nitrogen Depletion.</title>
        <authorList>
            <person name="Corteggiani Carpinelli E."/>
            <person name="Telatin A."/>
            <person name="Vitulo N."/>
            <person name="Forcato C."/>
            <person name="D'Angelo M."/>
            <person name="Schiavon R."/>
            <person name="Vezzi A."/>
            <person name="Giacometti G.M."/>
            <person name="Morosinotto T."/>
            <person name="Valle G."/>
        </authorList>
    </citation>
    <scope>NUCLEOTIDE SEQUENCE [LARGE SCALE GENOMIC DNA]</scope>
    <source>
        <strain evidence="2 3">B-31</strain>
    </source>
</reference>
<name>W7U1Y6_9STRA</name>
<organism evidence="2 3">
    <name type="scientific">Nannochloropsis gaditana</name>
    <dbReference type="NCBI Taxonomy" id="72520"/>
    <lineage>
        <taxon>Eukaryota</taxon>
        <taxon>Sar</taxon>
        <taxon>Stramenopiles</taxon>
        <taxon>Ochrophyta</taxon>
        <taxon>Eustigmatophyceae</taxon>
        <taxon>Eustigmatales</taxon>
        <taxon>Monodopsidaceae</taxon>
        <taxon>Nannochloropsis</taxon>
    </lineage>
</organism>
<feature type="compositionally biased region" description="Polar residues" evidence="1">
    <location>
        <begin position="1"/>
        <end position="11"/>
    </location>
</feature>
<dbReference type="AlphaFoldDB" id="W7U1Y6"/>
<keyword evidence="2" id="KW-0472">Membrane</keyword>